<proteinExistence type="predicted"/>
<accession>A0A072P5E8</accession>
<organism evidence="1 2">
    <name type="scientific">Exophiala aquamarina CBS 119918</name>
    <dbReference type="NCBI Taxonomy" id="1182545"/>
    <lineage>
        <taxon>Eukaryota</taxon>
        <taxon>Fungi</taxon>
        <taxon>Dikarya</taxon>
        <taxon>Ascomycota</taxon>
        <taxon>Pezizomycotina</taxon>
        <taxon>Eurotiomycetes</taxon>
        <taxon>Chaetothyriomycetidae</taxon>
        <taxon>Chaetothyriales</taxon>
        <taxon>Herpotrichiellaceae</taxon>
        <taxon>Exophiala</taxon>
    </lineage>
</organism>
<dbReference type="InterPro" id="IPR002347">
    <property type="entry name" value="SDR_fam"/>
</dbReference>
<dbReference type="GO" id="GO:0016616">
    <property type="term" value="F:oxidoreductase activity, acting on the CH-OH group of donors, NAD or NADP as acceptor"/>
    <property type="evidence" value="ECO:0007669"/>
    <property type="project" value="TreeGrafter"/>
</dbReference>
<dbReference type="PANTHER" id="PTHR45458">
    <property type="entry name" value="SHORT-CHAIN DEHYDROGENASE/REDUCTASE SDR"/>
    <property type="match status" value="1"/>
</dbReference>
<dbReference type="PANTHER" id="PTHR45458:SF1">
    <property type="entry name" value="SHORT CHAIN DEHYDROGENASE"/>
    <property type="match status" value="1"/>
</dbReference>
<sequence>MPFYAITGASRGTGDLVSSRKNLHVLNADITNPEQLRCARSTISDATGGSLDVLFQNAGWNTDATAALSASAVSDGDNLPMIRAALVDAIDHNVIVRLSVINILLPLIHRGAGKRIVVLSTALADIDVTLKTGMSHHIPHSSSKAAMNVVLAKLAIDLQK</sequence>
<evidence type="ECO:0000313" key="1">
    <source>
        <dbReference type="EMBL" id="KEF55086.1"/>
    </source>
</evidence>
<dbReference type="Gene3D" id="3.40.50.720">
    <property type="entry name" value="NAD(P)-binding Rossmann-like Domain"/>
    <property type="match status" value="1"/>
</dbReference>
<dbReference type="RefSeq" id="XP_013257676.1">
    <property type="nucleotide sequence ID" value="XM_013402222.1"/>
</dbReference>
<dbReference type="InterPro" id="IPR036291">
    <property type="entry name" value="NAD(P)-bd_dom_sf"/>
</dbReference>
<dbReference type="InterPro" id="IPR052184">
    <property type="entry name" value="SDR_enzymes"/>
</dbReference>
<name>A0A072P5E8_9EURO</name>
<reference evidence="1 2" key="1">
    <citation type="submission" date="2013-03" db="EMBL/GenBank/DDBJ databases">
        <title>The Genome Sequence of Exophiala aquamarina CBS 119918.</title>
        <authorList>
            <consortium name="The Broad Institute Genomics Platform"/>
            <person name="Cuomo C."/>
            <person name="de Hoog S."/>
            <person name="Gorbushina A."/>
            <person name="Walker B."/>
            <person name="Young S.K."/>
            <person name="Zeng Q."/>
            <person name="Gargeya S."/>
            <person name="Fitzgerald M."/>
            <person name="Haas B."/>
            <person name="Abouelleil A."/>
            <person name="Allen A.W."/>
            <person name="Alvarado L."/>
            <person name="Arachchi H.M."/>
            <person name="Berlin A.M."/>
            <person name="Chapman S.B."/>
            <person name="Gainer-Dewar J."/>
            <person name="Goldberg J."/>
            <person name="Griggs A."/>
            <person name="Gujja S."/>
            <person name="Hansen M."/>
            <person name="Howarth C."/>
            <person name="Imamovic A."/>
            <person name="Ireland A."/>
            <person name="Larimer J."/>
            <person name="McCowan C."/>
            <person name="Murphy C."/>
            <person name="Pearson M."/>
            <person name="Poon T.W."/>
            <person name="Priest M."/>
            <person name="Roberts A."/>
            <person name="Saif S."/>
            <person name="Shea T."/>
            <person name="Sisk P."/>
            <person name="Sykes S."/>
            <person name="Wortman J."/>
            <person name="Nusbaum C."/>
            <person name="Birren B."/>
        </authorList>
    </citation>
    <scope>NUCLEOTIDE SEQUENCE [LARGE SCALE GENOMIC DNA]</scope>
    <source>
        <strain evidence="1 2">CBS 119918</strain>
    </source>
</reference>
<dbReference type="EMBL" id="AMGV01000008">
    <property type="protein sequence ID" value="KEF55086.1"/>
    <property type="molecule type" value="Genomic_DNA"/>
</dbReference>
<protein>
    <submittedName>
        <fullName evidence="1">Uncharacterized protein</fullName>
    </submittedName>
</protein>
<dbReference type="SUPFAM" id="SSF51735">
    <property type="entry name" value="NAD(P)-binding Rossmann-fold domains"/>
    <property type="match status" value="1"/>
</dbReference>
<comment type="caution">
    <text evidence="1">The sequence shown here is derived from an EMBL/GenBank/DDBJ whole genome shotgun (WGS) entry which is preliminary data.</text>
</comment>
<dbReference type="OrthoDB" id="7289984at2759"/>
<dbReference type="HOGENOM" id="CLU_1652156_0_0_1"/>
<dbReference type="PRINTS" id="PR00081">
    <property type="entry name" value="GDHRDH"/>
</dbReference>
<dbReference type="VEuPathDB" id="FungiDB:A1O9_08739"/>
<gene>
    <name evidence="1" type="ORF">A1O9_08739</name>
</gene>
<evidence type="ECO:0000313" key="2">
    <source>
        <dbReference type="Proteomes" id="UP000027920"/>
    </source>
</evidence>
<dbReference type="GeneID" id="25283650"/>
<dbReference type="Proteomes" id="UP000027920">
    <property type="component" value="Unassembled WGS sequence"/>
</dbReference>
<dbReference type="Pfam" id="PF00106">
    <property type="entry name" value="adh_short"/>
    <property type="match status" value="1"/>
</dbReference>
<keyword evidence="2" id="KW-1185">Reference proteome</keyword>
<dbReference type="AlphaFoldDB" id="A0A072P5E8"/>